<comment type="caution">
    <text evidence="1">The sequence shown here is derived from an EMBL/GenBank/DDBJ whole genome shotgun (WGS) entry which is preliminary data.</text>
</comment>
<gene>
    <name evidence="1" type="ORF">NCTC11327_01670</name>
</gene>
<evidence type="ECO:0000313" key="1">
    <source>
        <dbReference type="EMBL" id="SUP25161.1"/>
    </source>
</evidence>
<sequence>MLPPFSRIVIRPPIRPHTRISQAMVSSIMTDIDMSTTPPTTSVGLSMIKPTIAPLNSASTVRWVSRAKARTKTVGSMLYQPYSVSGWWLVPMVAKMPMSTAIPRTAIRLLKSNAGCIFIAGFLVVINRDPFSIRLNEASIPLQVALLLVQTPSALCLYMRYKAKQIPVASTCQSAHWSSVF</sequence>
<evidence type="ECO:0000313" key="2">
    <source>
        <dbReference type="Proteomes" id="UP000254626"/>
    </source>
</evidence>
<accession>A0AAX2LP91</accession>
<proteinExistence type="predicted"/>
<reference evidence="1 2" key="1">
    <citation type="submission" date="2018-06" db="EMBL/GenBank/DDBJ databases">
        <authorList>
            <consortium name="Pathogen Informatics"/>
            <person name="Doyle S."/>
        </authorList>
    </citation>
    <scope>NUCLEOTIDE SEQUENCE [LARGE SCALE GENOMIC DNA]</scope>
    <source>
        <strain evidence="1 2">NCTC11327</strain>
    </source>
</reference>
<organism evidence="1 2">
    <name type="scientific">Vibrio fluvialis</name>
    <dbReference type="NCBI Taxonomy" id="676"/>
    <lineage>
        <taxon>Bacteria</taxon>
        <taxon>Pseudomonadati</taxon>
        <taxon>Pseudomonadota</taxon>
        <taxon>Gammaproteobacteria</taxon>
        <taxon>Vibrionales</taxon>
        <taxon>Vibrionaceae</taxon>
        <taxon>Vibrio</taxon>
    </lineage>
</organism>
<name>A0AAX2LP91_VIBFL</name>
<dbReference type="EMBL" id="UHIP01000001">
    <property type="protein sequence ID" value="SUP25161.1"/>
    <property type="molecule type" value="Genomic_DNA"/>
</dbReference>
<dbReference type="AlphaFoldDB" id="A0AAX2LP91"/>
<protein>
    <submittedName>
        <fullName evidence="1">Uncharacterized protein</fullName>
    </submittedName>
</protein>
<dbReference type="Proteomes" id="UP000254626">
    <property type="component" value="Unassembled WGS sequence"/>
</dbReference>